<dbReference type="Proteomes" id="UP000276133">
    <property type="component" value="Unassembled WGS sequence"/>
</dbReference>
<reference evidence="1 2" key="1">
    <citation type="journal article" date="2018" name="Sci. Rep.">
        <title>Genomic signatures of local adaptation to the degree of environmental predictability in rotifers.</title>
        <authorList>
            <person name="Franch-Gras L."/>
            <person name="Hahn C."/>
            <person name="Garcia-Roger E.M."/>
            <person name="Carmona M.J."/>
            <person name="Serra M."/>
            <person name="Gomez A."/>
        </authorList>
    </citation>
    <scope>NUCLEOTIDE SEQUENCE [LARGE SCALE GENOMIC DNA]</scope>
    <source>
        <strain evidence="1">HYR1</strain>
    </source>
</reference>
<gene>
    <name evidence="1" type="ORF">BpHYR1_020795</name>
</gene>
<feature type="non-terminal residue" evidence="1">
    <location>
        <position position="1"/>
    </location>
</feature>
<sequence length="121" mass="13977">SFYAILHSIKLVVSDSTVEQLSSLENKLSSLLTKLDQKNEKKFELIDCTDLKNKLNATTTSLVTNNFSIIKKHLESKTKNILNSTTFYNIFHLFVFELQNLSNVEITMKKCNFKQVVERED</sequence>
<keyword evidence="2" id="KW-1185">Reference proteome</keyword>
<evidence type="ECO:0000313" key="1">
    <source>
        <dbReference type="EMBL" id="RNA32289.1"/>
    </source>
</evidence>
<evidence type="ECO:0000313" key="2">
    <source>
        <dbReference type="Proteomes" id="UP000276133"/>
    </source>
</evidence>
<name>A0A3M7S9A9_BRAPC</name>
<accession>A0A3M7S9A9</accession>
<comment type="caution">
    <text evidence="1">The sequence shown here is derived from an EMBL/GenBank/DDBJ whole genome shotgun (WGS) entry which is preliminary data.</text>
</comment>
<proteinExistence type="predicted"/>
<organism evidence="1 2">
    <name type="scientific">Brachionus plicatilis</name>
    <name type="common">Marine rotifer</name>
    <name type="synonym">Brachionus muelleri</name>
    <dbReference type="NCBI Taxonomy" id="10195"/>
    <lineage>
        <taxon>Eukaryota</taxon>
        <taxon>Metazoa</taxon>
        <taxon>Spiralia</taxon>
        <taxon>Gnathifera</taxon>
        <taxon>Rotifera</taxon>
        <taxon>Eurotatoria</taxon>
        <taxon>Monogononta</taxon>
        <taxon>Pseudotrocha</taxon>
        <taxon>Ploima</taxon>
        <taxon>Brachionidae</taxon>
        <taxon>Brachionus</taxon>
    </lineage>
</organism>
<dbReference type="EMBL" id="REGN01001820">
    <property type="protein sequence ID" value="RNA32289.1"/>
    <property type="molecule type" value="Genomic_DNA"/>
</dbReference>
<protein>
    <submittedName>
        <fullName evidence="1">Uncharacterized protein</fullName>
    </submittedName>
</protein>
<dbReference type="AlphaFoldDB" id="A0A3M7S9A9"/>